<dbReference type="EMBL" id="JACEFO010000375">
    <property type="protein sequence ID" value="KAF8772669.1"/>
    <property type="molecule type" value="Genomic_DNA"/>
</dbReference>
<keyword evidence="1" id="KW-0472">Membrane</keyword>
<evidence type="ECO:0000313" key="4">
    <source>
        <dbReference type="Proteomes" id="UP000636709"/>
    </source>
</evidence>
<accession>A0A835KU71</accession>
<gene>
    <name evidence="3" type="ORF">HU200_005635</name>
</gene>
<dbReference type="InterPro" id="IPR001375">
    <property type="entry name" value="Peptidase_S9_cat"/>
</dbReference>
<reference evidence="3" key="1">
    <citation type="submission" date="2020-07" db="EMBL/GenBank/DDBJ databases">
        <title>Genome sequence and genetic diversity analysis of an under-domesticated orphan crop, white fonio (Digitaria exilis).</title>
        <authorList>
            <person name="Bennetzen J.L."/>
            <person name="Chen S."/>
            <person name="Ma X."/>
            <person name="Wang X."/>
            <person name="Yssel A.E.J."/>
            <person name="Chaluvadi S.R."/>
            <person name="Johnson M."/>
            <person name="Gangashetty P."/>
            <person name="Hamidou F."/>
            <person name="Sanogo M.D."/>
            <person name="Zwaenepoel A."/>
            <person name="Wallace J."/>
            <person name="Van De Peer Y."/>
            <person name="Van Deynze A."/>
        </authorList>
    </citation>
    <scope>NUCLEOTIDE SEQUENCE</scope>
    <source>
        <tissue evidence="3">Leaves</tissue>
    </source>
</reference>
<sequence length="154" mass="17165">MLIIAAAVQCSWYSLKDDYIMIVVVMITKQLNALIVLVVKVERGKVDGQRLCITGRSAGGYTTLASLAFRNTFKAGASVYGVADLSLLKEETHKFEKHDLDHFVGKNVYNYLCSTKSGIRSRSDLMLFKPVPQEMKGLAMRDRQSTLLISLCVQ</sequence>
<dbReference type="PANTHER" id="PTHR43056:SF5">
    <property type="entry name" value="PEPTIDASE S9 PROLYL OLIGOPEPTIDASE CATALYTIC DOMAIN-CONTAINING PROTEIN"/>
    <property type="match status" value="1"/>
</dbReference>
<dbReference type="PANTHER" id="PTHR43056">
    <property type="entry name" value="PEPTIDASE S9 PROLYL OLIGOPEPTIDASE"/>
    <property type="match status" value="1"/>
</dbReference>
<protein>
    <recommendedName>
        <fullName evidence="2">Peptidase S9 prolyl oligopeptidase catalytic domain-containing protein</fullName>
    </recommendedName>
</protein>
<dbReference type="OrthoDB" id="416344at2759"/>
<dbReference type="SUPFAM" id="SSF53474">
    <property type="entry name" value="alpha/beta-Hydrolases"/>
    <property type="match status" value="1"/>
</dbReference>
<proteinExistence type="predicted"/>
<evidence type="ECO:0000313" key="3">
    <source>
        <dbReference type="EMBL" id="KAF8772669.1"/>
    </source>
</evidence>
<dbReference type="AlphaFoldDB" id="A0A835KU71"/>
<feature type="transmembrane region" description="Helical" evidence="1">
    <location>
        <begin position="19"/>
        <end position="39"/>
    </location>
</feature>
<keyword evidence="1" id="KW-0812">Transmembrane</keyword>
<dbReference type="Gene3D" id="3.40.50.1820">
    <property type="entry name" value="alpha/beta hydrolase"/>
    <property type="match status" value="1"/>
</dbReference>
<evidence type="ECO:0000256" key="1">
    <source>
        <dbReference type="SAM" id="Phobius"/>
    </source>
</evidence>
<dbReference type="GO" id="GO:0006508">
    <property type="term" value="P:proteolysis"/>
    <property type="evidence" value="ECO:0007669"/>
    <property type="project" value="InterPro"/>
</dbReference>
<dbReference type="GO" id="GO:0008236">
    <property type="term" value="F:serine-type peptidase activity"/>
    <property type="evidence" value="ECO:0007669"/>
    <property type="project" value="InterPro"/>
</dbReference>
<keyword evidence="4" id="KW-1185">Reference proteome</keyword>
<dbReference type="InterPro" id="IPR029058">
    <property type="entry name" value="AB_hydrolase_fold"/>
</dbReference>
<dbReference type="InterPro" id="IPR050585">
    <property type="entry name" value="Xaa-Pro_dipeptidyl-ppase/CocE"/>
</dbReference>
<feature type="domain" description="Peptidase S9 prolyl oligopeptidase catalytic" evidence="2">
    <location>
        <begin position="41"/>
        <end position="105"/>
    </location>
</feature>
<keyword evidence="1" id="KW-1133">Transmembrane helix</keyword>
<organism evidence="3 4">
    <name type="scientific">Digitaria exilis</name>
    <dbReference type="NCBI Taxonomy" id="1010633"/>
    <lineage>
        <taxon>Eukaryota</taxon>
        <taxon>Viridiplantae</taxon>
        <taxon>Streptophyta</taxon>
        <taxon>Embryophyta</taxon>
        <taxon>Tracheophyta</taxon>
        <taxon>Spermatophyta</taxon>
        <taxon>Magnoliopsida</taxon>
        <taxon>Liliopsida</taxon>
        <taxon>Poales</taxon>
        <taxon>Poaceae</taxon>
        <taxon>PACMAD clade</taxon>
        <taxon>Panicoideae</taxon>
        <taxon>Panicodae</taxon>
        <taxon>Paniceae</taxon>
        <taxon>Anthephorinae</taxon>
        <taxon>Digitaria</taxon>
    </lineage>
</organism>
<dbReference type="Proteomes" id="UP000636709">
    <property type="component" value="Unassembled WGS sequence"/>
</dbReference>
<name>A0A835KU71_9POAL</name>
<comment type="caution">
    <text evidence="3">The sequence shown here is derived from an EMBL/GenBank/DDBJ whole genome shotgun (WGS) entry which is preliminary data.</text>
</comment>
<dbReference type="Pfam" id="PF00326">
    <property type="entry name" value="Peptidase_S9"/>
    <property type="match status" value="1"/>
</dbReference>
<evidence type="ECO:0000259" key="2">
    <source>
        <dbReference type="Pfam" id="PF00326"/>
    </source>
</evidence>